<gene>
    <name evidence="1" type="ORF">E4167_29930</name>
</gene>
<dbReference type="NCBIfam" id="TIGR03748">
    <property type="entry name" value="conj_PilL"/>
    <property type="match status" value="1"/>
</dbReference>
<sequence>MDRRLVSVCLLGLLTACTTQSPKSFPPSMAISSTPSSQLQTLGPMAEDNLQPELRYGRYTLVSTAPTPEQRDLLAQIIEVSTPSNLNPTVQDALQYVLQRSGYSLCPVTPSVKILFARPLPAAHYRLGPITLHDALQVLAGPAWQLTVDEVSRSICFEQQKTAIAISPVMPAPALQSQARP</sequence>
<dbReference type="PROSITE" id="PS51257">
    <property type="entry name" value="PROKAR_LIPOPROTEIN"/>
    <property type="match status" value="1"/>
</dbReference>
<name>A0A4V1DBX9_PSEVE</name>
<dbReference type="RefSeq" id="WP_046481875.1">
    <property type="nucleotide sequence ID" value="NZ_CP039631.3"/>
</dbReference>
<evidence type="ECO:0000313" key="2">
    <source>
        <dbReference type="Proteomes" id="UP000298274"/>
    </source>
</evidence>
<dbReference type="EMBL" id="CP039631">
    <property type="protein sequence ID" value="QCG68176.1"/>
    <property type="molecule type" value="Genomic_DNA"/>
</dbReference>
<reference evidence="2" key="1">
    <citation type="submission" date="2019-04" db="EMBL/GenBank/DDBJ databases">
        <title>Complete genome sequence of Pseudomonas veronii strain PVy, a versatile degrader capable of using multiple contaminants as sole carbon sources.</title>
        <authorList>
            <person name="Lopez-Echartea E."/>
            <person name="Ridl J."/>
            <person name="Pajer P."/>
            <person name="Strejcek M."/>
            <person name="Suman J."/>
            <person name="Uhlik O."/>
        </authorList>
    </citation>
    <scope>NUCLEOTIDE SEQUENCE [LARGE SCALE GENOMIC DNA]</scope>
    <source>
        <strain evidence="2">Pvy</strain>
    </source>
</reference>
<dbReference type="InterPro" id="IPR022260">
    <property type="entry name" value="Integr_conj_element_PilL"/>
</dbReference>
<protein>
    <submittedName>
        <fullName evidence="1">Pili assembly chaperone</fullName>
    </submittedName>
</protein>
<proteinExistence type="predicted"/>
<dbReference type="AlphaFoldDB" id="A0A4V1DBX9"/>
<organism evidence="1 2">
    <name type="scientific">Pseudomonas veronii</name>
    <dbReference type="NCBI Taxonomy" id="76761"/>
    <lineage>
        <taxon>Bacteria</taxon>
        <taxon>Pseudomonadati</taxon>
        <taxon>Pseudomonadota</taxon>
        <taxon>Gammaproteobacteria</taxon>
        <taxon>Pseudomonadales</taxon>
        <taxon>Pseudomonadaceae</taxon>
        <taxon>Pseudomonas</taxon>
    </lineage>
</organism>
<accession>A0A4V1DBX9</accession>
<dbReference type="Proteomes" id="UP000298274">
    <property type="component" value="Chromosome"/>
</dbReference>
<evidence type="ECO:0000313" key="1">
    <source>
        <dbReference type="EMBL" id="QCG68176.1"/>
    </source>
</evidence>